<sequence length="236" mass="24265">SRGSSGSRGSSWGGGGGHHRSSSGGGSFGRARINSYRGGSSVPLVSKASIGRGFFAPRTSSLMFFSAGMMSGARFGHHGTRTGYAPAHAAGVAPAPGSEDAAATALLDGADNSTLAVADDGLIATDEVLVIAHPGRPVLVATVGYFWGVENLPNSTTNGTDCIEIPTANDNGMFSVCGVATMTRCKRPSSEVPDFQGRKIVFQDGSIVSDLAWLCPASESCCEWECCDVTYQSDNS</sequence>
<feature type="non-terminal residue" evidence="3">
    <location>
        <position position="1"/>
    </location>
</feature>
<protein>
    <recommendedName>
        <fullName evidence="2">CX domain-containing protein</fullName>
    </recommendedName>
</protein>
<dbReference type="EMBL" id="BTSY01000004">
    <property type="protein sequence ID" value="GMT21565.1"/>
    <property type="molecule type" value="Genomic_DNA"/>
</dbReference>
<dbReference type="AlphaFoldDB" id="A0AAV5VSK1"/>
<feature type="region of interest" description="Disordered" evidence="1">
    <location>
        <begin position="1"/>
        <end position="30"/>
    </location>
</feature>
<dbReference type="InterPro" id="IPR002619">
    <property type="entry name" value="CX"/>
</dbReference>
<accession>A0AAV5VSK1</accession>
<feature type="non-terminal residue" evidence="3">
    <location>
        <position position="236"/>
    </location>
</feature>
<gene>
    <name evidence="3" type="ORF">PFISCL1PPCAC_12862</name>
</gene>
<proteinExistence type="predicted"/>
<evidence type="ECO:0000256" key="1">
    <source>
        <dbReference type="SAM" id="MobiDB-lite"/>
    </source>
</evidence>
<feature type="compositionally biased region" description="Low complexity" evidence="1">
    <location>
        <begin position="1"/>
        <end position="10"/>
    </location>
</feature>
<comment type="caution">
    <text evidence="3">The sequence shown here is derived from an EMBL/GenBank/DDBJ whole genome shotgun (WGS) entry which is preliminary data.</text>
</comment>
<dbReference type="PANTHER" id="PTHR47520">
    <property type="entry name" value="CX DOMAIN-CONTAINING PROTEIN-RELATED"/>
    <property type="match status" value="1"/>
</dbReference>
<reference evidence="3" key="1">
    <citation type="submission" date="2023-10" db="EMBL/GenBank/DDBJ databases">
        <title>Genome assembly of Pristionchus species.</title>
        <authorList>
            <person name="Yoshida K."/>
            <person name="Sommer R.J."/>
        </authorList>
    </citation>
    <scope>NUCLEOTIDE SEQUENCE</scope>
    <source>
        <strain evidence="3">RS5133</strain>
    </source>
</reference>
<evidence type="ECO:0000259" key="2">
    <source>
        <dbReference type="Pfam" id="PF01705"/>
    </source>
</evidence>
<name>A0AAV5VSK1_9BILA</name>
<evidence type="ECO:0000313" key="3">
    <source>
        <dbReference type="EMBL" id="GMT21565.1"/>
    </source>
</evidence>
<organism evidence="3 4">
    <name type="scientific">Pristionchus fissidentatus</name>
    <dbReference type="NCBI Taxonomy" id="1538716"/>
    <lineage>
        <taxon>Eukaryota</taxon>
        <taxon>Metazoa</taxon>
        <taxon>Ecdysozoa</taxon>
        <taxon>Nematoda</taxon>
        <taxon>Chromadorea</taxon>
        <taxon>Rhabditida</taxon>
        <taxon>Rhabditina</taxon>
        <taxon>Diplogasteromorpha</taxon>
        <taxon>Diplogasteroidea</taxon>
        <taxon>Neodiplogasteridae</taxon>
        <taxon>Pristionchus</taxon>
    </lineage>
</organism>
<evidence type="ECO:0000313" key="4">
    <source>
        <dbReference type="Proteomes" id="UP001432322"/>
    </source>
</evidence>
<dbReference type="PANTHER" id="PTHR47520:SF13">
    <property type="entry name" value="PROTEIN CBG10012"/>
    <property type="match status" value="1"/>
</dbReference>
<feature type="domain" description="CX" evidence="2">
    <location>
        <begin position="185"/>
        <end position="227"/>
    </location>
</feature>
<dbReference type="Proteomes" id="UP001432322">
    <property type="component" value="Unassembled WGS sequence"/>
</dbReference>
<keyword evidence="4" id="KW-1185">Reference proteome</keyword>
<dbReference type="Pfam" id="PF01705">
    <property type="entry name" value="CX"/>
    <property type="match status" value="1"/>
</dbReference>